<proteinExistence type="inferred from homology"/>
<dbReference type="AlphaFoldDB" id="I0JP25"/>
<evidence type="ECO:0000256" key="1">
    <source>
        <dbReference type="ARBA" id="ARBA00008522"/>
    </source>
</evidence>
<keyword evidence="4" id="KW-1185">Reference proteome</keyword>
<evidence type="ECO:0000256" key="2">
    <source>
        <dbReference type="HAMAP-Rule" id="MF_00489"/>
    </source>
</evidence>
<evidence type="ECO:0000313" key="3">
    <source>
        <dbReference type="EMBL" id="CCG45895.1"/>
    </source>
</evidence>
<dbReference type="Pfam" id="PF02639">
    <property type="entry name" value="DUF188"/>
    <property type="match status" value="1"/>
</dbReference>
<reference evidence="3 4" key="1">
    <citation type="journal article" date="2013" name="Environ. Microbiol.">
        <title>Chloride and organic osmolytes: a hybrid strategy to cope with elevated salinities by the moderately halophilic, chloride-dependent bacterium Halobacillus halophilus.</title>
        <authorList>
            <person name="Saum S.H."/>
            <person name="Pfeiffer F."/>
            <person name="Palm P."/>
            <person name="Rampp M."/>
            <person name="Schuster S.C."/>
            <person name="Muller V."/>
            <person name="Oesterhelt D."/>
        </authorList>
    </citation>
    <scope>NUCLEOTIDE SEQUENCE [LARGE SCALE GENOMIC DNA]</scope>
    <source>
        <strain evidence="4">ATCC 35676 / DSM 2266 / JCM 20832 / KCTC 3685 / LMG 17431 / NBRC 102448 / NCIMB 2269</strain>
    </source>
</reference>
<dbReference type="InterPro" id="IPR003791">
    <property type="entry name" value="UPF0178"/>
</dbReference>
<comment type="similarity">
    <text evidence="1 2">Belongs to the UPF0178 family.</text>
</comment>
<gene>
    <name evidence="3" type="primary">yqxD</name>
    <name evidence="3" type="ordered locus">HBHAL_3549</name>
</gene>
<accession>I0JP25</accession>
<dbReference type="Proteomes" id="UP000007397">
    <property type="component" value="Chromosome"/>
</dbReference>
<dbReference type="STRING" id="866895.HBHAL_3549"/>
<dbReference type="HAMAP" id="MF_00489">
    <property type="entry name" value="UPF0178"/>
    <property type="match status" value="1"/>
</dbReference>
<dbReference type="PANTHER" id="PTHR35146:SF1">
    <property type="entry name" value="UPF0178 PROTEIN YAII"/>
    <property type="match status" value="1"/>
</dbReference>
<evidence type="ECO:0000313" key="4">
    <source>
        <dbReference type="Proteomes" id="UP000007397"/>
    </source>
</evidence>
<dbReference type="KEGG" id="hhd:HBHAL_3549"/>
<dbReference type="EMBL" id="HE717023">
    <property type="protein sequence ID" value="CCG45895.1"/>
    <property type="molecule type" value="Genomic_DNA"/>
</dbReference>
<name>I0JP25_HALH3</name>
<dbReference type="PANTHER" id="PTHR35146">
    <property type="entry name" value="UPF0178 PROTEIN YAII"/>
    <property type="match status" value="1"/>
</dbReference>
<protein>
    <recommendedName>
        <fullName evidence="2">UPF0178 protein HBHAL_3549</fullName>
    </recommendedName>
</protein>
<dbReference type="PATRIC" id="fig|866895.3.peg.2570"/>
<dbReference type="eggNOG" id="COG1671">
    <property type="taxonomic scope" value="Bacteria"/>
</dbReference>
<sequence>MYYCRSTVTMSNSNQNLKIWVDADSCPVQQEIYNVCRKHGVKPIFIATVNHYSPEKAEEGWIFLDHGSQAVDLYILNHVAASDYVITQDLSLAVLLTTRGVYVLTPRGKLIKDADADEIMNNKYLRQQSMKKNKKWKGPSAFKKEDREYFQHVFENLLAAQEGIQ</sequence>
<dbReference type="HOGENOM" id="CLU_106619_0_0_9"/>
<organism evidence="3 4">
    <name type="scientific">Halobacillus halophilus (strain ATCC 35676 / DSM 2266 / JCM 20832 / KCTC 3685 / LMG 17431 / NBRC 102448 / NCIMB 2269)</name>
    <name type="common">Sporosarcina halophila</name>
    <dbReference type="NCBI Taxonomy" id="866895"/>
    <lineage>
        <taxon>Bacteria</taxon>
        <taxon>Bacillati</taxon>
        <taxon>Bacillota</taxon>
        <taxon>Bacilli</taxon>
        <taxon>Bacillales</taxon>
        <taxon>Bacillaceae</taxon>
        <taxon>Halobacillus</taxon>
    </lineage>
</organism>